<dbReference type="Pfam" id="PF02894">
    <property type="entry name" value="GFO_IDH_MocA_C"/>
    <property type="match status" value="1"/>
</dbReference>
<accession>A0A437RME2</accession>
<dbReference type="RefSeq" id="WP_245478955.1">
    <property type="nucleotide sequence ID" value="NZ_SACR01000002.1"/>
</dbReference>
<evidence type="ECO:0000259" key="1">
    <source>
        <dbReference type="Pfam" id="PF02894"/>
    </source>
</evidence>
<dbReference type="Gene3D" id="3.30.360.10">
    <property type="entry name" value="Dihydrodipicolinate Reductase, domain 2"/>
    <property type="match status" value="1"/>
</dbReference>
<name>A0A437RME2_9BURK</name>
<dbReference type="Proteomes" id="UP000285575">
    <property type="component" value="Unassembled WGS sequence"/>
</dbReference>
<dbReference type="AlphaFoldDB" id="A0A437RME2"/>
<gene>
    <name evidence="3" type="ORF">EOE66_08650</name>
    <name evidence="2" type="ORF">EOE66_21660</name>
</gene>
<evidence type="ECO:0000313" key="2">
    <source>
        <dbReference type="EMBL" id="RVU42512.1"/>
    </source>
</evidence>
<dbReference type="InterPro" id="IPR004104">
    <property type="entry name" value="Gfo/Idh/MocA-like_OxRdtase_C"/>
</dbReference>
<comment type="caution">
    <text evidence="3">The sequence shown here is derived from an EMBL/GenBank/DDBJ whole genome shotgun (WGS) entry which is preliminary data.</text>
</comment>
<evidence type="ECO:0000313" key="3">
    <source>
        <dbReference type="EMBL" id="RVU47782.1"/>
    </source>
</evidence>
<dbReference type="EMBL" id="SACR01000024">
    <property type="protein sequence ID" value="RVU42512.1"/>
    <property type="molecule type" value="Genomic_DNA"/>
</dbReference>
<dbReference type="EMBL" id="SACR01000002">
    <property type="protein sequence ID" value="RVU47782.1"/>
    <property type="molecule type" value="Genomic_DNA"/>
</dbReference>
<feature type="domain" description="Gfo/Idh/MocA-like oxidoreductase C-terminal" evidence="1">
    <location>
        <begin position="7"/>
        <end position="68"/>
    </location>
</feature>
<keyword evidence="4" id="KW-1185">Reference proteome</keyword>
<organism evidence="3 4">
    <name type="scientific">Rubrivivax rivuli</name>
    <dbReference type="NCBI Taxonomy" id="1862385"/>
    <lineage>
        <taxon>Bacteria</taxon>
        <taxon>Pseudomonadati</taxon>
        <taxon>Pseudomonadota</taxon>
        <taxon>Betaproteobacteria</taxon>
        <taxon>Burkholderiales</taxon>
        <taxon>Sphaerotilaceae</taxon>
        <taxon>Rubrivivax</taxon>
    </lineage>
</organism>
<sequence>DPMDEQIASASYETTSVYGFGHPRYYDNVISTLRGEAQPETDGREGLKSLELLIALYLSARDGKRMNLPLAY</sequence>
<evidence type="ECO:0000313" key="4">
    <source>
        <dbReference type="Proteomes" id="UP000285575"/>
    </source>
</evidence>
<proteinExistence type="predicted"/>
<dbReference type="Gene3D" id="3.40.50.720">
    <property type="entry name" value="NAD(P)-binding Rossmann-like Domain"/>
    <property type="match status" value="1"/>
</dbReference>
<reference evidence="3 4" key="1">
    <citation type="submission" date="2019-01" db="EMBL/GenBank/DDBJ databases">
        <authorList>
            <person name="Chen W.-M."/>
        </authorList>
    </citation>
    <scope>NUCLEOTIDE SEQUENCE [LARGE SCALE GENOMIC DNA]</scope>
    <source>
        <strain evidence="3 4">KYPY4</strain>
    </source>
</reference>
<protein>
    <submittedName>
        <fullName evidence="3">Gfo/Idh/MocA family oxidoreductase</fullName>
    </submittedName>
</protein>
<feature type="non-terminal residue" evidence="3">
    <location>
        <position position="1"/>
    </location>
</feature>